<proteinExistence type="predicted"/>
<evidence type="ECO:0000256" key="5">
    <source>
        <dbReference type="SAM" id="Phobius"/>
    </source>
</evidence>
<feature type="transmembrane region" description="Helical" evidence="5">
    <location>
        <begin position="359"/>
        <end position="381"/>
    </location>
</feature>
<feature type="transmembrane region" description="Helical" evidence="5">
    <location>
        <begin position="173"/>
        <end position="194"/>
    </location>
</feature>
<dbReference type="InterPro" id="IPR020846">
    <property type="entry name" value="MFS_dom"/>
</dbReference>
<evidence type="ECO:0000256" key="1">
    <source>
        <dbReference type="ARBA" id="ARBA00004651"/>
    </source>
</evidence>
<dbReference type="EMBL" id="PPUQ01000003">
    <property type="protein sequence ID" value="RDC40585.1"/>
    <property type="molecule type" value="Genomic_DNA"/>
</dbReference>
<dbReference type="InterPro" id="IPR050327">
    <property type="entry name" value="Proton-linked_MCT"/>
</dbReference>
<dbReference type="InterPro" id="IPR036259">
    <property type="entry name" value="MFS_trans_sf"/>
</dbReference>
<feature type="transmembrane region" description="Helical" evidence="5">
    <location>
        <begin position="51"/>
        <end position="71"/>
    </location>
</feature>
<accession>A0A369MZ49</accession>
<dbReference type="Pfam" id="PF07690">
    <property type="entry name" value="MFS_1"/>
    <property type="match status" value="2"/>
</dbReference>
<dbReference type="GO" id="GO:0022857">
    <property type="term" value="F:transmembrane transporter activity"/>
    <property type="evidence" value="ECO:0007669"/>
    <property type="project" value="InterPro"/>
</dbReference>
<dbReference type="PROSITE" id="PS51257">
    <property type="entry name" value="PROKAR_LIPOPROTEIN"/>
    <property type="match status" value="1"/>
</dbReference>
<organism evidence="7 9">
    <name type="scientific">Eggerthella lenta</name>
    <name type="common">Eubacterium lentum</name>
    <dbReference type="NCBI Taxonomy" id="84112"/>
    <lineage>
        <taxon>Bacteria</taxon>
        <taxon>Bacillati</taxon>
        <taxon>Actinomycetota</taxon>
        <taxon>Coriobacteriia</taxon>
        <taxon>Eggerthellales</taxon>
        <taxon>Eggerthellaceae</taxon>
        <taxon>Eggerthella</taxon>
    </lineage>
</organism>
<feature type="transmembrane region" description="Helical" evidence="5">
    <location>
        <begin position="325"/>
        <end position="347"/>
    </location>
</feature>
<dbReference type="Proteomes" id="UP000253915">
    <property type="component" value="Unassembled WGS sequence"/>
</dbReference>
<dbReference type="SUPFAM" id="SSF103473">
    <property type="entry name" value="MFS general substrate transporter"/>
    <property type="match status" value="1"/>
</dbReference>
<comment type="subcellular location">
    <subcellularLocation>
        <location evidence="1">Cell membrane</location>
        <topology evidence="1">Multi-pass membrane protein</topology>
    </subcellularLocation>
</comment>
<reference evidence="9 10" key="1">
    <citation type="journal article" date="2018" name="Elife">
        <title>Discovery and characterization of a prevalent human gut bacterial enzyme sufficient for the inactivation of a family of plant toxins.</title>
        <authorList>
            <person name="Koppel N."/>
            <person name="Bisanz J.E."/>
            <person name="Pandelia M.E."/>
            <person name="Turnbaugh P.J."/>
            <person name="Balskus E.P."/>
        </authorList>
    </citation>
    <scope>NUCLEOTIDE SEQUENCE [LARGE SCALE GENOMIC DNA]</scope>
    <source>
        <strain evidence="8 10">16A</strain>
        <strain evidence="7 9">FAA1-1-60AUCSF</strain>
    </source>
</reference>
<keyword evidence="4 5" id="KW-0472">Membrane</keyword>
<keyword evidence="2 5" id="KW-0812">Transmembrane</keyword>
<evidence type="ECO:0000259" key="6">
    <source>
        <dbReference type="PROSITE" id="PS50850"/>
    </source>
</evidence>
<dbReference type="PROSITE" id="PS50850">
    <property type="entry name" value="MFS"/>
    <property type="match status" value="1"/>
</dbReference>
<evidence type="ECO:0000256" key="2">
    <source>
        <dbReference type="ARBA" id="ARBA00022692"/>
    </source>
</evidence>
<dbReference type="InterPro" id="IPR011701">
    <property type="entry name" value="MFS"/>
</dbReference>
<feature type="transmembrane region" description="Helical" evidence="5">
    <location>
        <begin position="387"/>
        <end position="409"/>
    </location>
</feature>
<gene>
    <name evidence="8" type="ORF">C1853_04100</name>
    <name evidence="7" type="ORF">C1871_09770</name>
</gene>
<keyword evidence="3 5" id="KW-1133">Transmembrane helix</keyword>
<dbReference type="RefSeq" id="WP_015760810.1">
    <property type="nucleotide sequence ID" value="NZ_AP025575.1"/>
</dbReference>
<comment type="caution">
    <text evidence="7">The sequence shown here is derived from an EMBL/GenBank/DDBJ whole genome shotgun (WGS) entry which is preliminary data.</text>
</comment>
<dbReference type="AlphaFoldDB" id="A0A369MZ49"/>
<protein>
    <submittedName>
        <fullName evidence="7">MFS transporter</fullName>
    </submittedName>
</protein>
<feature type="transmembrane region" description="Helical" evidence="5">
    <location>
        <begin position="107"/>
        <end position="127"/>
    </location>
</feature>
<dbReference type="GO" id="GO:0005886">
    <property type="term" value="C:plasma membrane"/>
    <property type="evidence" value="ECO:0007669"/>
    <property type="project" value="UniProtKB-SubCell"/>
</dbReference>
<feature type="transmembrane region" description="Helical" evidence="5">
    <location>
        <begin position="300"/>
        <end position="319"/>
    </location>
</feature>
<evidence type="ECO:0000256" key="3">
    <source>
        <dbReference type="ARBA" id="ARBA00022989"/>
    </source>
</evidence>
<dbReference type="Gene3D" id="1.20.1250.20">
    <property type="entry name" value="MFS general substrate transporter like domains"/>
    <property type="match status" value="2"/>
</dbReference>
<evidence type="ECO:0000313" key="7">
    <source>
        <dbReference type="EMBL" id="RDB84587.1"/>
    </source>
</evidence>
<evidence type="ECO:0000256" key="4">
    <source>
        <dbReference type="ARBA" id="ARBA00023136"/>
    </source>
</evidence>
<dbReference type="EMBL" id="PPTY01000016">
    <property type="protein sequence ID" value="RDB84587.1"/>
    <property type="molecule type" value="Genomic_DNA"/>
</dbReference>
<evidence type="ECO:0000313" key="10">
    <source>
        <dbReference type="Proteomes" id="UP000253915"/>
    </source>
</evidence>
<name>A0A369MZ49_EGGLN</name>
<feature type="transmembrane region" description="Helical" evidence="5">
    <location>
        <begin position="232"/>
        <end position="251"/>
    </location>
</feature>
<evidence type="ECO:0000313" key="9">
    <source>
        <dbReference type="Proteomes" id="UP000253857"/>
    </source>
</evidence>
<dbReference type="PANTHER" id="PTHR11360">
    <property type="entry name" value="MONOCARBOXYLATE TRANSPORTER"/>
    <property type="match status" value="1"/>
</dbReference>
<feature type="transmembrane region" description="Helical" evidence="5">
    <location>
        <begin position="83"/>
        <end position="101"/>
    </location>
</feature>
<feature type="transmembrane region" description="Helical" evidence="5">
    <location>
        <begin position="263"/>
        <end position="288"/>
    </location>
</feature>
<feature type="transmembrane region" description="Helical" evidence="5">
    <location>
        <begin position="139"/>
        <end position="161"/>
    </location>
</feature>
<evidence type="ECO:0000313" key="8">
    <source>
        <dbReference type="EMBL" id="RDC40585.1"/>
    </source>
</evidence>
<feature type="transmembrane region" description="Helical" evidence="5">
    <location>
        <begin position="16"/>
        <end position="39"/>
    </location>
</feature>
<dbReference type="OMA" id="AINQVTY"/>
<sequence>MSTVAKKEKMSVRHMLVVLTGIMITFGCSALCFSTWGLFQPVVAEGLGVETTAFAMYVTVMYLTMTVASPFMGKLLQTVDIRIILSVSACLVGGAFLLMSVSNEIWMFYLAAVLLGLGEISILWLAIPTLINRWFADKAGTFIGLCMAFTGIGGAVWSAVFTGLRAGGMDFHTIYLIWAVIALVTSLPFTLFCVRSKPEDCGLAPYGASVVAGQAPAKPTGLSAAAAMKTPAFYSVCVFAGLINIAVLIAMQFPTYTKSLTDVAFDVLVVGGVMTTVMMVGQALFKLILGVVADRNAKGALVFAFVCGVAGVLLCWFGIASEYILYSGAFIFGAFYATAVVLVPVIVRQSFGSRDYSVIYSRVSTVFNLIAAFASMIWAWIGSSFGFNAVFIVGLVLLVLILLLGFYTFANAKKFKSQWTE</sequence>
<feature type="domain" description="Major facilitator superfamily (MFS) profile" evidence="6">
    <location>
        <begin position="13"/>
        <end position="413"/>
    </location>
</feature>
<dbReference type="Proteomes" id="UP000253857">
    <property type="component" value="Unassembled WGS sequence"/>
</dbReference>